<feature type="compositionally biased region" description="Basic and acidic residues" evidence="1">
    <location>
        <begin position="693"/>
        <end position="710"/>
    </location>
</feature>
<proteinExistence type="predicted"/>
<dbReference type="AlphaFoldDB" id="A0A2A9MND6"/>
<feature type="region of interest" description="Disordered" evidence="1">
    <location>
        <begin position="653"/>
        <end position="673"/>
    </location>
</feature>
<feature type="region of interest" description="Disordered" evidence="1">
    <location>
        <begin position="831"/>
        <end position="856"/>
    </location>
</feature>
<feature type="region of interest" description="Disordered" evidence="1">
    <location>
        <begin position="1"/>
        <end position="62"/>
    </location>
</feature>
<dbReference type="OrthoDB" id="10501999at2759"/>
<feature type="region of interest" description="Disordered" evidence="1">
    <location>
        <begin position="176"/>
        <end position="204"/>
    </location>
</feature>
<gene>
    <name evidence="2" type="ORF">BESB_003820</name>
</gene>
<keyword evidence="3" id="KW-1185">Reference proteome</keyword>
<dbReference type="GeneID" id="40305445"/>
<dbReference type="VEuPathDB" id="ToxoDB:BESB_003820"/>
<feature type="compositionally biased region" description="Basic and acidic residues" evidence="1">
    <location>
        <begin position="508"/>
        <end position="523"/>
    </location>
</feature>
<dbReference type="KEGG" id="bbes:BESB_003820"/>
<feature type="region of interest" description="Disordered" evidence="1">
    <location>
        <begin position="293"/>
        <end position="361"/>
    </location>
</feature>
<reference evidence="2 3" key="1">
    <citation type="submission" date="2017-09" db="EMBL/GenBank/DDBJ databases">
        <title>Genome sequencing of Besnoitia besnoiti strain Bb-Ger1.</title>
        <authorList>
            <person name="Schares G."/>
            <person name="Venepally P."/>
            <person name="Lorenzi H.A."/>
        </authorList>
    </citation>
    <scope>NUCLEOTIDE SEQUENCE [LARGE SCALE GENOMIC DNA]</scope>
    <source>
        <strain evidence="2 3">Bb-Ger1</strain>
    </source>
</reference>
<comment type="caution">
    <text evidence="2">The sequence shown here is derived from an EMBL/GenBank/DDBJ whole genome shotgun (WGS) entry which is preliminary data.</text>
</comment>
<evidence type="ECO:0000313" key="2">
    <source>
        <dbReference type="EMBL" id="PFH38041.1"/>
    </source>
</evidence>
<feature type="compositionally biased region" description="Acidic residues" evidence="1">
    <location>
        <begin position="47"/>
        <end position="57"/>
    </location>
</feature>
<feature type="compositionally biased region" description="Acidic residues" evidence="1">
    <location>
        <begin position="844"/>
        <end position="856"/>
    </location>
</feature>
<dbReference type="EMBL" id="NWUJ01000001">
    <property type="protein sequence ID" value="PFH38041.1"/>
    <property type="molecule type" value="Genomic_DNA"/>
</dbReference>
<dbReference type="RefSeq" id="XP_029222050.1">
    <property type="nucleotide sequence ID" value="XM_029359137.1"/>
</dbReference>
<protein>
    <submittedName>
        <fullName evidence="2">Uncharacterized protein</fullName>
    </submittedName>
</protein>
<evidence type="ECO:0000256" key="1">
    <source>
        <dbReference type="SAM" id="MobiDB-lite"/>
    </source>
</evidence>
<feature type="region of interest" description="Disordered" evidence="1">
    <location>
        <begin position="90"/>
        <end position="124"/>
    </location>
</feature>
<evidence type="ECO:0000313" key="3">
    <source>
        <dbReference type="Proteomes" id="UP000224006"/>
    </source>
</evidence>
<dbReference type="Proteomes" id="UP000224006">
    <property type="component" value="Chromosome I"/>
</dbReference>
<organism evidence="2 3">
    <name type="scientific">Besnoitia besnoiti</name>
    <name type="common">Apicomplexan protozoan</name>
    <dbReference type="NCBI Taxonomy" id="94643"/>
    <lineage>
        <taxon>Eukaryota</taxon>
        <taxon>Sar</taxon>
        <taxon>Alveolata</taxon>
        <taxon>Apicomplexa</taxon>
        <taxon>Conoidasida</taxon>
        <taxon>Coccidia</taxon>
        <taxon>Eucoccidiorida</taxon>
        <taxon>Eimeriorina</taxon>
        <taxon>Sarcocystidae</taxon>
        <taxon>Besnoitia</taxon>
    </lineage>
</organism>
<sequence length="882" mass="92497">MGSENLGSPALSPAGEEVAFRPSSEAVGDCPRATEQREDAADAFESPAEDAERDEEGTPGTELSIEERHALLAVLRKLLQLLQTRGEASASAPCKGLAEESSASEEAEAAQEGASAAAHDDEDECHGNALEAELCLLWDSAADLSRAAFLYSHNCPALLLLLVRRVVLPRLRWRAEGDAEPDPTPEAVSLQRHASPLSSPPLLAPTGKARENLLRAAGSRAGSGGDYGASAALPFLCREACEALVSLILLSGDARTLKEAFRALTAILFNLSQLSGAALAVLLALPVENPAREKERPARASHHGASPASCGASSDAGSSAEAADAGAAGDGQRGGAPDTPRGGSMPGGQAGATEEEGDEEDDIADSLIDKCLFILRHSLSPELMGAVAAFLAQFLVIVEASPFASGSSSGAGFAASSSASPSSAPPVLSSLLFPAFTSFLRVLRARQPPLLALPASVLALEEAGEGLQADDCFLHLLLQKCAELLRLQRPLLGRRAVPLLQAAAADPPRAETSRATSRRDREASAPLEAARETLSASTRDVICRELFSCGLRDDPEEEELLEHEAAAALQNLLLLLDACVVLLYEGGLPPPEGRRAKGRASSQGAAGDFPACLFQVAGFTLLSSTEDAALIRAALLLLLRIAVDGERAEQQRLATAKAMQTEGGEGPPKEADMAEGRVVADGARGGLAAAAEPARDGVEASGEGRTKREEELEGGGRPQGRDLGAALDSRGRAHSRSSRSDAAQPSAGSEEFSLRRQIEVYLQLMLRTRKGEDVVEKLVLLREEEDVHEDADTLLGILFVAQFAPKTLLNEAKSELLEIAHAHVAAKGASGVRIRHGSHAQPEEPLEGDAEQDDDAREGYSMHEVLEASFLHFLLGACEKCS</sequence>
<feature type="compositionally biased region" description="Low complexity" evidence="1">
    <location>
        <begin position="303"/>
        <end position="327"/>
    </location>
</feature>
<feature type="region of interest" description="Disordered" evidence="1">
    <location>
        <begin position="686"/>
        <end position="750"/>
    </location>
</feature>
<name>A0A2A9MND6_BESBE</name>
<feature type="region of interest" description="Disordered" evidence="1">
    <location>
        <begin position="503"/>
        <end position="530"/>
    </location>
</feature>
<accession>A0A2A9MND6</accession>